<dbReference type="PANTHER" id="PTHR42939:SF3">
    <property type="entry name" value="ABC TRANSPORTER ATP-BINDING COMPONENT"/>
    <property type="match status" value="1"/>
</dbReference>
<feature type="domain" description="ABC transporter" evidence="4">
    <location>
        <begin position="19"/>
        <end position="245"/>
    </location>
</feature>
<proteinExistence type="predicted"/>
<dbReference type="InterPro" id="IPR003439">
    <property type="entry name" value="ABC_transporter-like_ATP-bd"/>
</dbReference>
<dbReference type="KEGG" id="rub:GBA63_21260"/>
<dbReference type="SUPFAM" id="SSF52540">
    <property type="entry name" value="P-loop containing nucleoside triphosphate hydrolases"/>
    <property type="match status" value="1"/>
</dbReference>
<dbReference type="SMART" id="SM00382">
    <property type="entry name" value="AAA"/>
    <property type="match status" value="1"/>
</dbReference>
<keyword evidence="2" id="KW-0547">Nucleotide-binding</keyword>
<dbReference type="EMBL" id="CP045119">
    <property type="protein sequence ID" value="QIN84889.1"/>
    <property type="molecule type" value="Genomic_DNA"/>
</dbReference>
<dbReference type="PANTHER" id="PTHR42939">
    <property type="entry name" value="ABC TRANSPORTER ATP-BINDING PROTEIN ALBC-RELATED"/>
    <property type="match status" value="1"/>
</dbReference>
<evidence type="ECO:0000313" key="5">
    <source>
        <dbReference type="EMBL" id="QIN84889.1"/>
    </source>
</evidence>
<name>A0A6G8QEH8_9ACTN</name>
<evidence type="ECO:0000256" key="2">
    <source>
        <dbReference type="ARBA" id="ARBA00022741"/>
    </source>
</evidence>
<dbReference type="InterPro" id="IPR003593">
    <property type="entry name" value="AAA+_ATPase"/>
</dbReference>
<dbReference type="CDD" id="cd03230">
    <property type="entry name" value="ABC_DR_subfamily_A"/>
    <property type="match status" value="1"/>
</dbReference>
<protein>
    <submittedName>
        <fullName evidence="5">ATP-binding cassette domain-containing protein</fullName>
    </submittedName>
</protein>
<keyword evidence="3 5" id="KW-0067">ATP-binding</keyword>
<dbReference type="Proteomes" id="UP000501452">
    <property type="component" value="Chromosome"/>
</dbReference>
<evidence type="ECO:0000313" key="6">
    <source>
        <dbReference type="Proteomes" id="UP000501452"/>
    </source>
</evidence>
<keyword evidence="1" id="KW-0813">Transport</keyword>
<evidence type="ECO:0000256" key="3">
    <source>
        <dbReference type="ARBA" id="ARBA00022840"/>
    </source>
</evidence>
<dbReference type="GO" id="GO:0005524">
    <property type="term" value="F:ATP binding"/>
    <property type="evidence" value="ECO:0007669"/>
    <property type="project" value="UniProtKB-KW"/>
</dbReference>
<dbReference type="Gene3D" id="3.40.50.300">
    <property type="entry name" value="P-loop containing nucleotide triphosphate hydrolases"/>
    <property type="match status" value="1"/>
</dbReference>
<evidence type="ECO:0000256" key="1">
    <source>
        <dbReference type="ARBA" id="ARBA00022448"/>
    </source>
</evidence>
<sequence>MADVRAGEVASVPEEGAAIEVEDLVVNYGRKRAVDGLSMTVPRGSVYGFLGPNGAGKTSTIKTLMGFRKPNGGSAKVLGHDVVEESLEVRARVGFASEVNSLYEGMTVSRICALCRDLSRSWDQDLVDRYIGVFGLPADARIRKLSKGQKAQLQLCLALGGSPDLLILDEPTSGLDPVARRAFLKVLVGDVAAEGRTVFFSTHLLSDIEAVADTVGIIKGGKLLASGDLDDMRETHRVFRVVYADTPPEEEVRSLQTLPDVKEVEREGRGDVEAVERGLRDRPHSVIDVDSTGMTLEDIFVAYVEDEGDR</sequence>
<dbReference type="InterPro" id="IPR027417">
    <property type="entry name" value="P-loop_NTPase"/>
</dbReference>
<keyword evidence="6" id="KW-1185">Reference proteome</keyword>
<organism evidence="5 6">
    <name type="scientific">Rubrobacter tropicus</name>
    <dbReference type="NCBI Taxonomy" id="2653851"/>
    <lineage>
        <taxon>Bacteria</taxon>
        <taxon>Bacillati</taxon>
        <taxon>Actinomycetota</taxon>
        <taxon>Rubrobacteria</taxon>
        <taxon>Rubrobacterales</taxon>
        <taxon>Rubrobacteraceae</taxon>
        <taxon>Rubrobacter</taxon>
    </lineage>
</organism>
<gene>
    <name evidence="5" type="ORF">GBA63_21260</name>
</gene>
<accession>A0A6G8QEH8</accession>
<dbReference type="InterPro" id="IPR051782">
    <property type="entry name" value="ABC_Transporter_VariousFunc"/>
</dbReference>
<dbReference type="RefSeq" id="WP_166179523.1">
    <property type="nucleotide sequence ID" value="NZ_CP045119.1"/>
</dbReference>
<dbReference type="AlphaFoldDB" id="A0A6G8QEH8"/>
<reference evidence="5 6" key="1">
    <citation type="submission" date="2019-10" db="EMBL/GenBank/DDBJ databases">
        <title>Rubrobacter sp nov SCSIO 52090 isolated from a deep-sea sediment in the South China Sea.</title>
        <authorList>
            <person name="Chen R.W."/>
        </authorList>
    </citation>
    <scope>NUCLEOTIDE SEQUENCE [LARGE SCALE GENOMIC DNA]</scope>
    <source>
        <strain evidence="5 6">SCSIO 52909</strain>
    </source>
</reference>
<dbReference type="Pfam" id="PF00005">
    <property type="entry name" value="ABC_tran"/>
    <property type="match status" value="1"/>
</dbReference>
<dbReference type="GO" id="GO:0016887">
    <property type="term" value="F:ATP hydrolysis activity"/>
    <property type="evidence" value="ECO:0007669"/>
    <property type="project" value="InterPro"/>
</dbReference>
<evidence type="ECO:0000259" key="4">
    <source>
        <dbReference type="PROSITE" id="PS50893"/>
    </source>
</evidence>
<dbReference type="PROSITE" id="PS50893">
    <property type="entry name" value="ABC_TRANSPORTER_2"/>
    <property type="match status" value="1"/>
</dbReference>